<evidence type="ECO:0000256" key="1">
    <source>
        <dbReference type="ARBA" id="ARBA00010554"/>
    </source>
</evidence>
<dbReference type="PANTHER" id="PTHR35983">
    <property type="entry name" value="UPF0166 PROTEIN TM_0021"/>
    <property type="match status" value="1"/>
</dbReference>
<dbReference type="InterPro" id="IPR003793">
    <property type="entry name" value="UPF0166"/>
</dbReference>
<sequence length="125" mass="13377">MGMTGTRAKRLTVYLGEGMKWQGMALYHALVLELKAAGLAGVTVVRGIEGYGKRKQLYASRLLELSADLPVLVEAVDSPEKINAVLPRVREMVQQGLITLADVEIISSAGTASNKENSPGPGRRA</sequence>
<dbReference type="PANTHER" id="PTHR35983:SF1">
    <property type="entry name" value="UPF0166 PROTEIN TM_0021"/>
    <property type="match status" value="1"/>
</dbReference>
<name>A0A0S6UFD2_NEOTH</name>
<reference evidence="2" key="1">
    <citation type="journal article" date="2014" name="Gene">
        <title>Genome-guided analysis of transformation efficiency and carbon dioxide assimilation by Moorella thermoacetica Y72.</title>
        <authorList>
            <person name="Tsukahara K."/>
            <person name="Kita A."/>
            <person name="Nakashimada Y."/>
            <person name="Hoshino T."/>
            <person name="Murakami K."/>
        </authorList>
    </citation>
    <scope>NUCLEOTIDE SEQUENCE [LARGE SCALE GENOMIC DNA]</scope>
    <source>
        <strain evidence="2">Y72</strain>
    </source>
</reference>
<dbReference type="Pfam" id="PF02641">
    <property type="entry name" value="DUF190"/>
    <property type="match status" value="1"/>
</dbReference>
<dbReference type="InterPro" id="IPR015867">
    <property type="entry name" value="N-reg_PII/ATP_PRibTrfase_C"/>
</dbReference>
<dbReference type="Gene3D" id="3.30.70.120">
    <property type="match status" value="1"/>
</dbReference>
<comment type="similarity">
    <text evidence="1">Belongs to the UPF0166 family.</text>
</comment>
<proteinExistence type="inferred from homology"/>
<dbReference type="AlphaFoldDB" id="A0A0S6UFD2"/>
<dbReference type="Proteomes" id="UP000063718">
    <property type="component" value="Unassembled WGS sequence"/>
</dbReference>
<dbReference type="SUPFAM" id="SSF54913">
    <property type="entry name" value="GlnB-like"/>
    <property type="match status" value="1"/>
</dbReference>
<organism evidence="2">
    <name type="scientific">Moorella thermoacetica Y72</name>
    <dbReference type="NCBI Taxonomy" id="1325331"/>
    <lineage>
        <taxon>Bacteria</taxon>
        <taxon>Bacillati</taxon>
        <taxon>Bacillota</taxon>
        <taxon>Clostridia</taxon>
        <taxon>Neomoorellales</taxon>
        <taxon>Neomoorellaceae</taxon>
        <taxon>Neomoorella</taxon>
    </lineage>
</organism>
<accession>A0A0S6UFD2</accession>
<protein>
    <submittedName>
        <fullName evidence="2">Uncharacterized conserved protein</fullName>
    </submittedName>
</protein>
<dbReference type="EMBL" id="DF238840">
    <property type="protein sequence ID" value="GAF26249.1"/>
    <property type="molecule type" value="Genomic_DNA"/>
</dbReference>
<dbReference type="InterPro" id="IPR011322">
    <property type="entry name" value="N-reg_PII-like_a/b"/>
</dbReference>
<evidence type="ECO:0000313" key="2">
    <source>
        <dbReference type="EMBL" id="GAF26249.1"/>
    </source>
</evidence>
<gene>
    <name evidence="2" type="ORF">MTY_1588</name>
</gene>